<organism evidence="2 3">
    <name type="scientific">Streptomyces cacaoi</name>
    <dbReference type="NCBI Taxonomy" id="1898"/>
    <lineage>
        <taxon>Bacteria</taxon>
        <taxon>Bacillati</taxon>
        <taxon>Actinomycetota</taxon>
        <taxon>Actinomycetes</taxon>
        <taxon>Kitasatosporales</taxon>
        <taxon>Streptomycetaceae</taxon>
        <taxon>Streptomyces</taxon>
    </lineage>
</organism>
<sequence>MQSETIGTTDTRGERPGPVAGRRRTAGGDGAAAPDPRVTGLATAVAQMRVALDAYPVELRDRRPAEDQLDALAAMARSGTPDVPSLRQSLLLISAALGSVSALAAPLAALRGAVELFGRPVG</sequence>
<reference evidence="2 3" key="1">
    <citation type="submission" date="2019-06" db="EMBL/GenBank/DDBJ databases">
        <title>Whole genome shotgun sequence of Streptomyces cacaoi subsp. cacaoi NBRC 12748.</title>
        <authorList>
            <person name="Hosoyama A."/>
            <person name="Uohara A."/>
            <person name="Ohji S."/>
            <person name="Ichikawa N."/>
        </authorList>
    </citation>
    <scope>NUCLEOTIDE SEQUENCE [LARGE SCALE GENOMIC DNA]</scope>
    <source>
        <strain evidence="2 3">NBRC 12748</strain>
    </source>
</reference>
<evidence type="ECO:0000256" key="1">
    <source>
        <dbReference type="SAM" id="MobiDB-lite"/>
    </source>
</evidence>
<accession>A0A4Y3R959</accession>
<feature type="compositionally biased region" description="Polar residues" evidence="1">
    <location>
        <begin position="1"/>
        <end position="10"/>
    </location>
</feature>
<dbReference type="RefSeq" id="WP_308698575.1">
    <property type="nucleotide sequence ID" value="NZ_BJMM01000100.1"/>
</dbReference>
<feature type="region of interest" description="Disordered" evidence="1">
    <location>
        <begin position="1"/>
        <end position="37"/>
    </location>
</feature>
<keyword evidence="3" id="KW-1185">Reference proteome</keyword>
<gene>
    <name evidence="2" type="ORF">SCA03_68360</name>
</gene>
<proteinExistence type="predicted"/>
<evidence type="ECO:0000313" key="2">
    <source>
        <dbReference type="EMBL" id="GEB54285.1"/>
    </source>
</evidence>
<dbReference type="Proteomes" id="UP000319210">
    <property type="component" value="Unassembled WGS sequence"/>
</dbReference>
<dbReference type="Pfam" id="PF19380">
    <property type="entry name" value="DUF5955"/>
    <property type="match status" value="1"/>
</dbReference>
<evidence type="ECO:0000313" key="3">
    <source>
        <dbReference type="Proteomes" id="UP000319210"/>
    </source>
</evidence>
<name>A0A4Y3R959_STRCI</name>
<comment type="caution">
    <text evidence="2">The sequence shown here is derived from an EMBL/GenBank/DDBJ whole genome shotgun (WGS) entry which is preliminary data.</text>
</comment>
<dbReference type="EMBL" id="BJMM01000100">
    <property type="protein sequence ID" value="GEB54285.1"/>
    <property type="molecule type" value="Genomic_DNA"/>
</dbReference>
<dbReference type="InterPro" id="IPR045999">
    <property type="entry name" value="DUF5955"/>
</dbReference>
<protein>
    <submittedName>
        <fullName evidence="2">Uncharacterized protein</fullName>
    </submittedName>
</protein>
<dbReference type="AlphaFoldDB" id="A0A4Y3R959"/>